<dbReference type="Proteomes" id="UP000549009">
    <property type="component" value="Unassembled WGS sequence"/>
</dbReference>
<dbReference type="EMBL" id="JACHJD010000003">
    <property type="protein sequence ID" value="MBB5102742.1"/>
    <property type="molecule type" value="Genomic_DNA"/>
</dbReference>
<gene>
    <name evidence="2" type="ORF">FHS40_001795</name>
</gene>
<reference evidence="2 3" key="1">
    <citation type="submission" date="2020-08" db="EMBL/GenBank/DDBJ databases">
        <title>Genomic Encyclopedia of Type Strains, Phase III (KMG-III): the genomes of soil and plant-associated and newly described type strains.</title>
        <authorList>
            <person name="Whitman W."/>
        </authorList>
    </citation>
    <scope>NUCLEOTIDE SEQUENCE [LARGE SCALE GENOMIC DNA]</scope>
    <source>
        <strain evidence="2 3">CECT 3146</strain>
    </source>
</reference>
<keyword evidence="3" id="KW-1185">Reference proteome</keyword>
<evidence type="ECO:0000313" key="2">
    <source>
        <dbReference type="EMBL" id="MBB5102742.1"/>
    </source>
</evidence>
<feature type="compositionally biased region" description="Low complexity" evidence="1">
    <location>
        <begin position="282"/>
        <end position="291"/>
    </location>
</feature>
<evidence type="ECO:0000313" key="3">
    <source>
        <dbReference type="Proteomes" id="UP000549009"/>
    </source>
</evidence>
<protein>
    <submittedName>
        <fullName evidence="2">Uncharacterized protein</fullName>
    </submittedName>
</protein>
<comment type="caution">
    <text evidence="2">The sequence shown here is derived from an EMBL/GenBank/DDBJ whole genome shotgun (WGS) entry which is preliminary data.</text>
</comment>
<proteinExistence type="predicted"/>
<accession>A0A7W8ASX3</accession>
<sequence length="313" mass="31173">MPAVSPTGPSAGAAHPCPGPSGAGALPGRWAAPCPSLGLSDCSSLAGLSACLGFLGLWALVLLGCGVAADGGAGACGVAVDADAEAGGRGAALRAPGRAHPPAPTRHGREGPCRGTGDRPGPCARGFEPGALPAAGRPHPPAPTRPHPGQGSVPVLRKLRGRRPPWARPERSGSSLCLTRRSWPPPGAGTVAAHVLGRAAGRRGPVRRRGGPDTCPGRYGLKAWPGPCTRTYCSKPSSRSRPGPVPPPAPSVSPLPQRAAHAPERADAASVRRGPAPPPPGRSASLRAQRAARSEGIREPGRGAASQAGSGLA</sequence>
<feature type="compositionally biased region" description="Pro residues" evidence="1">
    <location>
        <begin position="243"/>
        <end position="253"/>
    </location>
</feature>
<evidence type="ECO:0000256" key="1">
    <source>
        <dbReference type="SAM" id="MobiDB-lite"/>
    </source>
</evidence>
<feature type="compositionally biased region" description="Basic and acidic residues" evidence="1">
    <location>
        <begin position="292"/>
        <end position="301"/>
    </location>
</feature>
<feature type="compositionally biased region" description="Basic residues" evidence="1">
    <location>
        <begin position="200"/>
        <end position="209"/>
    </location>
</feature>
<dbReference type="AlphaFoldDB" id="A0A7W8ASX3"/>
<name>A0A7W8ASX3_STRST</name>
<organism evidence="2 3">
    <name type="scientific">Streptomyces spectabilis</name>
    <dbReference type="NCBI Taxonomy" id="68270"/>
    <lineage>
        <taxon>Bacteria</taxon>
        <taxon>Bacillati</taxon>
        <taxon>Actinomycetota</taxon>
        <taxon>Actinomycetes</taxon>
        <taxon>Kitasatosporales</taxon>
        <taxon>Streptomycetaceae</taxon>
        <taxon>Streptomyces</taxon>
    </lineage>
</organism>
<feature type="region of interest" description="Disordered" evidence="1">
    <location>
        <begin position="91"/>
        <end position="313"/>
    </location>
</feature>